<comment type="caution">
    <text evidence="1">The sequence shown here is derived from an EMBL/GenBank/DDBJ whole genome shotgun (WGS) entry which is preliminary data.</text>
</comment>
<reference evidence="1 2" key="1">
    <citation type="submission" date="2021-01" db="EMBL/GenBank/DDBJ databases">
        <title>Identification and Characterization of Corynebacterium sp.</title>
        <authorList>
            <person name="Luo Q."/>
            <person name="Qu P."/>
            <person name="Chen Q."/>
        </authorList>
    </citation>
    <scope>NUCLEOTIDE SEQUENCE [LARGE SCALE GENOMIC DNA]</scope>
    <source>
        <strain evidence="1 2">MC-18</strain>
    </source>
</reference>
<evidence type="ECO:0000313" key="1">
    <source>
        <dbReference type="EMBL" id="MCO6393738.1"/>
    </source>
</evidence>
<proteinExistence type="predicted"/>
<dbReference type="InterPro" id="IPR051910">
    <property type="entry name" value="ComF/GntX_DNA_util-trans"/>
</dbReference>
<dbReference type="SUPFAM" id="SSF53271">
    <property type="entry name" value="PRTase-like"/>
    <property type="match status" value="1"/>
</dbReference>
<gene>
    <name evidence="1" type="ORF">JMN37_01885</name>
</gene>
<dbReference type="Gene3D" id="3.40.50.2020">
    <property type="match status" value="1"/>
</dbReference>
<protein>
    <submittedName>
        <fullName evidence="1">ComF family protein</fullName>
    </submittedName>
</protein>
<name>A0AAW5HQI7_9CORY</name>
<dbReference type="Proteomes" id="UP001205920">
    <property type="component" value="Unassembled WGS sequence"/>
</dbReference>
<dbReference type="InterPro" id="IPR029057">
    <property type="entry name" value="PRTase-like"/>
</dbReference>
<dbReference type="AlphaFoldDB" id="A0AAW5HQI7"/>
<sequence>MTLAEVGELFLPRHCAGCGTPGSVLCPACRTELSALPRRVSPQHLPHVPVFALGPYGGAHRGVVLAMKERRNLAVRKHVGAVLDAALTFLEVRGEIHPDALLVPAPTRAASARERGGDPVSVICKRSGRKVVDVLELAESTTDQSELDAAHRRSNLAGAVRMRRGWEALHTGTGAGPVIVVDDVVTTGATLQTSVEVLLAHGFDVVSCVAVCAA</sequence>
<keyword evidence="2" id="KW-1185">Reference proteome</keyword>
<dbReference type="RefSeq" id="WP_070477717.1">
    <property type="nucleotide sequence ID" value="NZ_JAEUWV010000002.1"/>
</dbReference>
<dbReference type="PANTHER" id="PTHR47505:SF1">
    <property type="entry name" value="DNA UTILIZATION PROTEIN YHGH"/>
    <property type="match status" value="1"/>
</dbReference>
<dbReference type="PANTHER" id="PTHR47505">
    <property type="entry name" value="DNA UTILIZATION PROTEIN YHGH"/>
    <property type="match status" value="1"/>
</dbReference>
<organism evidence="1 2">
    <name type="scientific">Corynebacterium lipophilum</name>
    <dbReference type="NCBI Taxonomy" id="2804918"/>
    <lineage>
        <taxon>Bacteria</taxon>
        <taxon>Bacillati</taxon>
        <taxon>Actinomycetota</taxon>
        <taxon>Actinomycetes</taxon>
        <taxon>Mycobacteriales</taxon>
        <taxon>Corynebacteriaceae</taxon>
        <taxon>Corynebacterium</taxon>
    </lineage>
</organism>
<accession>A0AAW5HQI7</accession>
<evidence type="ECO:0000313" key="2">
    <source>
        <dbReference type="Proteomes" id="UP001205920"/>
    </source>
</evidence>
<dbReference type="EMBL" id="JAEUWV010000002">
    <property type="protein sequence ID" value="MCO6393738.1"/>
    <property type="molecule type" value="Genomic_DNA"/>
</dbReference>